<dbReference type="Gene3D" id="1.20.5.190">
    <property type="match status" value="2"/>
</dbReference>
<feature type="coiled-coil region" evidence="1">
    <location>
        <begin position="1088"/>
        <end position="1115"/>
    </location>
</feature>
<comment type="caution">
    <text evidence="5">The sequence shown here is derived from an EMBL/GenBank/DDBJ whole genome shotgun (WGS) entry which is preliminary data.</text>
</comment>
<dbReference type="SUPFAM" id="SSF48350">
    <property type="entry name" value="GTPase activation domain, GAP"/>
    <property type="match status" value="1"/>
</dbReference>
<feature type="region of interest" description="Disordered" evidence="2">
    <location>
        <begin position="1"/>
        <end position="62"/>
    </location>
</feature>
<dbReference type="InterPro" id="IPR036872">
    <property type="entry name" value="CH_dom_sf"/>
</dbReference>
<dbReference type="STRING" id="1754191.A0A1Y1VAG7"/>
<dbReference type="InterPro" id="IPR001936">
    <property type="entry name" value="RasGAP_dom"/>
</dbReference>
<dbReference type="PROSITE" id="PS50021">
    <property type="entry name" value="CH"/>
    <property type="match status" value="1"/>
</dbReference>
<protein>
    <recommendedName>
        <fullName evidence="7">Rho GTPase activation protein</fullName>
    </recommendedName>
</protein>
<dbReference type="SMART" id="SM00323">
    <property type="entry name" value="RasGAP"/>
    <property type="match status" value="1"/>
</dbReference>
<accession>A0A1Y1VAG7</accession>
<dbReference type="InterPro" id="IPR001715">
    <property type="entry name" value="CH_dom"/>
</dbReference>
<name>A0A1Y1VAG7_9FUNG</name>
<dbReference type="InterPro" id="IPR008936">
    <property type="entry name" value="Rho_GTPase_activation_prot"/>
</dbReference>
<dbReference type="Pfam" id="PF00616">
    <property type="entry name" value="RasGAP"/>
    <property type="match status" value="1"/>
</dbReference>
<gene>
    <name evidence="5" type="ORF">BCR36DRAFT_351608</name>
</gene>
<reference evidence="5 6" key="2">
    <citation type="submission" date="2016-08" db="EMBL/GenBank/DDBJ databases">
        <title>Pervasive Adenine N6-methylation of Active Genes in Fungi.</title>
        <authorList>
            <consortium name="DOE Joint Genome Institute"/>
            <person name="Mondo S.J."/>
            <person name="Dannebaum R.O."/>
            <person name="Kuo R.C."/>
            <person name="Labutti K."/>
            <person name="Haridas S."/>
            <person name="Kuo A."/>
            <person name="Salamov A."/>
            <person name="Ahrendt S.R."/>
            <person name="Lipzen A."/>
            <person name="Sullivan W."/>
            <person name="Andreopoulos W.B."/>
            <person name="Clum A."/>
            <person name="Lindquist E."/>
            <person name="Daum C."/>
            <person name="Ramamoorthy G.K."/>
            <person name="Gryganskyi A."/>
            <person name="Culley D."/>
            <person name="Magnuson J.K."/>
            <person name="James T.Y."/>
            <person name="O'Malley M.A."/>
            <person name="Stajich J.E."/>
            <person name="Spatafora J.W."/>
            <person name="Visel A."/>
            <person name="Grigoriev I.V."/>
        </authorList>
    </citation>
    <scope>NUCLEOTIDE SEQUENCE [LARGE SCALE GENOMIC DNA]</scope>
    <source>
        <strain evidence="6">finn</strain>
    </source>
</reference>
<keyword evidence="1" id="KW-0175">Coiled coil</keyword>
<evidence type="ECO:0000256" key="1">
    <source>
        <dbReference type="SAM" id="Coils"/>
    </source>
</evidence>
<evidence type="ECO:0000313" key="5">
    <source>
        <dbReference type="EMBL" id="ORX51088.1"/>
    </source>
</evidence>
<dbReference type="Proteomes" id="UP000193719">
    <property type="component" value="Unassembled WGS sequence"/>
</dbReference>
<dbReference type="Gene3D" id="1.10.418.10">
    <property type="entry name" value="Calponin-like domain"/>
    <property type="match status" value="1"/>
</dbReference>
<dbReference type="GO" id="GO:0051015">
    <property type="term" value="F:actin filament binding"/>
    <property type="evidence" value="ECO:0007669"/>
    <property type="project" value="TreeGrafter"/>
</dbReference>
<dbReference type="Pfam" id="PF03836">
    <property type="entry name" value="RasGAP_C"/>
    <property type="match status" value="1"/>
</dbReference>
<feature type="region of interest" description="Disordered" evidence="2">
    <location>
        <begin position="940"/>
        <end position="989"/>
    </location>
</feature>
<feature type="domain" description="Calponin-homology (CH)" evidence="4">
    <location>
        <begin position="97"/>
        <end position="202"/>
    </location>
</feature>
<evidence type="ECO:0000259" key="3">
    <source>
        <dbReference type="PROSITE" id="PS50018"/>
    </source>
</evidence>
<evidence type="ECO:0000313" key="6">
    <source>
        <dbReference type="Proteomes" id="UP000193719"/>
    </source>
</evidence>
<evidence type="ECO:0008006" key="7">
    <source>
        <dbReference type="Google" id="ProtNLM"/>
    </source>
</evidence>
<evidence type="ECO:0000256" key="2">
    <source>
        <dbReference type="SAM" id="MobiDB-lite"/>
    </source>
</evidence>
<feature type="compositionally biased region" description="Polar residues" evidence="2">
    <location>
        <begin position="1"/>
        <end position="20"/>
    </location>
</feature>
<organism evidence="5 6">
    <name type="scientific">Piromyces finnis</name>
    <dbReference type="NCBI Taxonomy" id="1754191"/>
    <lineage>
        <taxon>Eukaryota</taxon>
        <taxon>Fungi</taxon>
        <taxon>Fungi incertae sedis</taxon>
        <taxon>Chytridiomycota</taxon>
        <taxon>Chytridiomycota incertae sedis</taxon>
        <taxon>Neocallimastigomycetes</taxon>
        <taxon>Neocallimastigales</taxon>
        <taxon>Neocallimastigaceae</taxon>
        <taxon>Piromyces</taxon>
    </lineage>
</organism>
<reference evidence="5 6" key="1">
    <citation type="submission" date="2016-08" db="EMBL/GenBank/DDBJ databases">
        <title>Genomes of anaerobic fungi encode conserved fungal cellulosomes for biomass hydrolysis.</title>
        <authorList>
            <consortium name="DOE Joint Genome Institute"/>
            <person name="Haitjema C.H."/>
            <person name="Gilmore S.P."/>
            <person name="Henske J.K."/>
            <person name="Solomon K.V."/>
            <person name="De Groot R."/>
            <person name="Kuo A."/>
            <person name="Mondo S.J."/>
            <person name="Salamov A.A."/>
            <person name="Labutti K."/>
            <person name="Zhao Z."/>
            <person name="Chiniquy J."/>
            <person name="Barry K."/>
            <person name="Brewer H.M."/>
            <person name="Purvine S.O."/>
            <person name="Wright A.T."/>
            <person name="Boxma B."/>
            <person name="Van Alen T."/>
            <person name="Hackstein J.H."/>
            <person name="Baker S.E."/>
            <person name="Grigoriev I.V."/>
            <person name="O'Malley M.A."/>
        </authorList>
    </citation>
    <scope>NUCLEOTIDE SEQUENCE [LARGE SCALE GENOMIC DNA]</scope>
    <source>
        <strain evidence="6">finn</strain>
    </source>
</reference>
<dbReference type="PROSITE" id="PS50018">
    <property type="entry name" value="RAS_GTPASE_ACTIV_2"/>
    <property type="match status" value="1"/>
</dbReference>
<keyword evidence="6" id="KW-1185">Reference proteome</keyword>
<dbReference type="PROSITE" id="PS50096">
    <property type="entry name" value="IQ"/>
    <property type="match status" value="3"/>
</dbReference>
<feature type="compositionally biased region" description="Low complexity" evidence="2">
    <location>
        <begin position="965"/>
        <end position="989"/>
    </location>
</feature>
<sequence>MDIDDSTQLNETVDSDNLLNQVEEKNDISASGEKGSNNSDLSSTSERSINSPSKDGNGNKLFQDRRRLRKIAKEGEHEYNKDWMDIERKNLQAYEYLCHVEEAKEWIERCIEEKIDSKEFEEQLRRGIVLAKLAKIIQPGSVKKIFDAEKLQFRHSDNINYLFTVMKNINFPENFVFELTDLYDKKNIPKVIYCLHALSHFLEVTGFLHPAVKDLVGKLEFSEEQLNTVQENFEENGLQLPQFKNVEAAVHKEMVEMHRVEEPELTEEEKRELYYKENQDKIVAVQSIARGYIARKKYKEEYGYILEHKDEIVKIQAATRGFLQRKKYNERKQLLKDNEQSIIKIQAMVRGKIAREQYLDKKKHYDENNDKIIKIQSVYRRRKAMKCYDELKQGKPSSKTIHNYLNIVDEDSCDFDYEGEMEFLRELVIRKIKDNLELEKEVSSLDIKIELLVKNKISLQEVVHSSKKKKKNAQSIEGSESIFSTKSSDKESRRKYKLYQNLFYLVQTNQKYLSKLMIRLNSIGSSQIKTIEDIVMSLYGYAQNNREEYLYLNLIKKTIEYEVEDINDINDFWRVNPIFIKLITHYSRGAKELQYLRDLLQPLIKSVISCEGLELESDPISIYKTLIREEEFKTGQPSKRKYDVTAKEALNDEETKKKYIIHLQKLKEITTKFLDAIIDSLPKMTYSIRCIAMELSLYFTKKWPNNQADVTKILGNLIYYRYINPVICAPEGFDIIDATIEQTQRKNLAEVAKLLHNISANKPFADDNPWLQPLNEFISIAAKKFAVFFNKVACVDAPEVHFQIDEFDDLTKTSNPVIFISPKEIIETHLCILEHIDDIEVNEKDPLRLILNNLGEPSSTETSEKVINLPLVNGFADIKDDEESMKKQLFRKTKNMILDILKIQNGSSILNILNDKTTDKDEKKFQEMIDRKIRNEEQLKKKREEEKKELEYNLRNKSNPNSAHNSQTSVNKSNSNVVKSSGNLSKSAVSVSSNANNISKSNNSVNKSNNSVYKSQNEIEAKEDEIRRSQELSISLHNLKESTLAEYKQKTLENLEKLEGYHDIKKEDEYQAVLNIIGKELRNKNIQREVRLNEIKKLKQTIENLKQKEEYLLSQKETYNNYIDMCRNQISNNKKPKSKPTIFSKQYYYMKKLEKEGKVPKFGSYQYTADQLYKRGVLVSIEGIPQKMYSAIKFTISSDEPGVFTIVAKTIASKIFDPISIDITLDELLQAKYDEIQVLSISDDTAKINVNLLLHLINKK</sequence>
<dbReference type="GO" id="GO:0110085">
    <property type="term" value="C:mitotic actomyosin contractile ring"/>
    <property type="evidence" value="ECO:0007669"/>
    <property type="project" value="TreeGrafter"/>
</dbReference>
<feature type="domain" description="Ras-GAP" evidence="3">
    <location>
        <begin position="533"/>
        <end position="760"/>
    </location>
</feature>
<dbReference type="GO" id="GO:1903479">
    <property type="term" value="P:mitotic actomyosin contractile ring assembly actin filament organization"/>
    <property type="evidence" value="ECO:0007669"/>
    <property type="project" value="TreeGrafter"/>
</dbReference>
<dbReference type="Gene3D" id="1.10.506.10">
    <property type="entry name" value="GTPase Activation - p120gap, domain 1"/>
    <property type="match status" value="1"/>
</dbReference>
<dbReference type="SMART" id="SM00033">
    <property type="entry name" value="CH"/>
    <property type="match status" value="1"/>
</dbReference>
<dbReference type="SUPFAM" id="SSF143885">
    <property type="entry name" value="RGC domain-like"/>
    <property type="match status" value="1"/>
</dbReference>
<dbReference type="GO" id="GO:0005516">
    <property type="term" value="F:calmodulin binding"/>
    <property type="evidence" value="ECO:0007669"/>
    <property type="project" value="TreeGrafter"/>
</dbReference>
<evidence type="ECO:0000259" key="4">
    <source>
        <dbReference type="PROSITE" id="PS50021"/>
    </source>
</evidence>
<dbReference type="EMBL" id="MCFH01000019">
    <property type="protein sequence ID" value="ORX51088.1"/>
    <property type="molecule type" value="Genomic_DNA"/>
</dbReference>
<dbReference type="AlphaFoldDB" id="A0A1Y1VAG7"/>
<dbReference type="GO" id="GO:0005096">
    <property type="term" value="F:GTPase activator activity"/>
    <property type="evidence" value="ECO:0007669"/>
    <property type="project" value="TreeGrafter"/>
</dbReference>
<dbReference type="OrthoDB" id="775356at2759"/>
<dbReference type="SUPFAM" id="SSF47576">
    <property type="entry name" value="Calponin-homology domain, CH-domain"/>
    <property type="match status" value="1"/>
</dbReference>
<feature type="compositionally biased region" description="Polar residues" evidence="2">
    <location>
        <begin position="34"/>
        <end position="56"/>
    </location>
</feature>
<dbReference type="Pfam" id="PF00307">
    <property type="entry name" value="CH"/>
    <property type="match status" value="1"/>
</dbReference>
<proteinExistence type="predicted"/>
<dbReference type="InterPro" id="IPR000048">
    <property type="entry name" value="IQ_motif_EF-hand-BS"/>
</dbReference>
<dbReference type="Pfam" id="PF00612">
    <property type="entry name" value="IQ"/>
    <property type="match status" value="4"/>
</dbReference>
<dbReference type="SMART" id="SM00015">
    <property type="entry name" value="IQ"/>
    <property type="match status" value="4"/>
</dbReference>
<feature type="compositionally biased region" description="Basic and acidic residues" evidence="2">
    <location>
        <begin position="940"/>
        <end position="954"/>
    </location>
</feature>
<dbReference type="PANTHER" id="PTHR14149">
    <property type="entry name" value="RAS GTPASE-ACTIVATING PROTEIN WITH IQ MOTIF"/>
    <property type="match status" value="1"/>
</dbReference>
<dbReference type="PANTHER" id="PTHR14149:SF14">
    <property type="entry name" value="CALPONIN-HOMOLOGY (CH) DOMAIN-CONTAINING PROTEIN"/>
    <property type="match status" value="1"/>
</dbReference>
<dbReference type="InterPro" id="IPR000593">
    <property type="entry name" value="RasGAP_C"/>
</dbReference>
<dbReference type="CDD" id="cd21206">
    <property type="entry name" value="CH_IQGAP"/>
    <property type="match status" value="1"/>
</dbReference>